<accession>A0ABN6SII8</accession>
<organism evidence="2 3">
    <name type="scientific">Bombiscardovia apis</name>
    <dbReference type="NCBI Taxonomy" id="2932182"/>
    <lineage>
        <taxon>Bacteria</taxon>
        <taxon>Bacillati</taxon>
        <taxon>Actinomycetota</taxon>
        <taxon>Actinomycetes</taxon>
        <taxon>Bifidobacteriales</taxon>
        <taxon>Bifidobacteriaceae</taxon>
        <taxon>Bombiscardovia</taxon>
    </lineage>
</organism>
<dbReference type="PANTHER" id="PTHR33990:SF4">
    <property type="entry name" value="PHNB-LIKE DOMAIN-CONTAINING PROTEIN"/>
    <property type="match status" value="1"/>
</dbReference>
<dbReference type="SUPFAM" id="SSF54593">
    <property type="entry name" value="Glyoxalase/Bleomycin resistance protein/Dihydroxybiphenyl dioxygenase"/>
    <property type="match status" value="1"/>
</dbReference>
<evidence type="ECO:0000259" key="1">
    <source>
        <dbReference type="Pfam" id="PF00903"/>
    </source>
</evidence>
<dbReference type="Pfam" id="PF00903">
    <property type="entry name" value="Glyoxalase"/>
    <property type="match status" value="1"/>
</dbReference>
<dbReference type="InterPro" id="IPR004360">
    <property type="entry name" value="Glyas_Fos-R_dOase_dom"/>
</dbReference>
<dbReference type="InterPro" id="IPR029068">
    <property type="entry name" value="Glyas_Bleomycin-R_OHBP_Dase"/>
</dbReference>
<proteinExistence type="predicted"/>
<sequence length="148" mass="16271">MPVSSAKVAVFLSLKGQAQAAIAWYQDVLGGQTVFSISNQEFKEQYNPSLVIPAGHEHYISHSVTQIGDFQLQIADNPVDDDIPMTQGNALSLDIMLDSVQEAQEIFDKACAYEGTQVLRAPRSNEFADFYAVITDPFGVLLQITCEK</sequence>
<name>A0ABN6SII8_9BIFI</name>
<reference evidence="2 3" key="1">
    <citation type="journal article" date="2023" name="Microbiol. Spectr.">
        <title>Symbiosis of Carpenter Bees with Uncharacterized Lactic Acid Bacteria Showing NAD Auxotrophy.</title>
        <authorList>
            <person name="Kawasaki S."/>
            <person name="Ozawa K."/>
            <person name="Mori T."/>
            <person name="Yamamoto A."/>
            <person name="Ito M."/>
            <person name="Ohkuma M."/>
            <person name="Sakamoto M."/>
            <person name="Matsutani M."/>
        </authorList>
    </citation>
    <scope>NUCLEOTIDE SEQUENCE [LARGE SCALE GENOMIC DNA]</scope>
    <source>
        <strain evidence="2 3">KimH</strain>
    </source>
</reference>
<feature type="domain" description="Glyoxalase/fosfomycin resistance/dioxygenase" evidence="1">
    <location>
        <begin position="16"/>
        <end position="144"/>
    </location>
</feature>
<protein>
    <submittedName>
        <fullName evidence="2">VOC family protein</fullName>
    </submittedName>
</protein>
<dbReference type="Proteomes" id="UP001321748">
    <property type="component" value="Chromosome"/>
</dbReference>
<evidence type="ECO:0000313" key="3">
    <source>
        <dbReference type="Proteomes" id="UP001321748"/>
    </source>
</evidence>
<dbReference type="PANTHER" id="PTHR33990">
    <property type="entry name" value="PROTEIN YJDN-RELATED"/>
    <property type="match status" value="1"/>
</dbReference>
<keyword evidence="3" id="KW-1185">Reference proteome</keyword>
<dbReference type="Gene3D" id="3.10.180.10">
    <property type="entry name" value="2,3-Dihydroxybiphenyl 1,2-Dioxygenase, domain 1"/>
    <property type="match status" value="1"/>
</dbReference>
<dbReference type="EMBL" id="AP026800">
    <property type="protein sequence ID" value="BDR55067.1"/>
    <property type="molecule type" value="Genomic_DNA"/>
</dbReference>
<gene>
    <name evidence="2" type="ORF">KIMH_11780</name>
</gene>
<dbReference type="RefSeq" id="WP_317642572.1">
    <property type="nucleotide sequence ID" value="NZ_AP026800.1"/>
</dbReference>
<evidence type="ECO:0000313" key="2">
    <source>
        <dbReference type="EMBL" id="BDR55067.1"/>
    </source>
</evidence>